<dbReference type="InterPro" id="IPR039891">
    <property type="entry name" value="VWA8"/>
</dbReference>
<dbReference type="GO" id="GO:0016887">
    <property type="term" value="F:ATP hydrolysis activity"/>
    <property type="evidence" value="ECO:0007669"/>
    <property type="project" value="InterPro"/>
</dbReference>
<evidence type="ECO:0000256" key="4">
    <source>
        <dbReference type="ARBA" id="ARBA00022946"/>
    </source>
</evidence>
<evidence type="ECO:0000256" key="3">
    <source>
        <dbReference type="ARBA" id="ARBA00022840"/>
    </source>
</evidence>
<dbReference type="GO" id="GO:0005739">
    <property type="term" value="C:mitochondrion"/>
    <property type="evidence" value="ECO:0007669"/>
    <property type="project" value="UniProtKB-SubCell"/>
</dbReference>
<evidence type="ECO:0000256" key="6">
    <source>
        <dbReference type="ARBA" id="ARBA00055988"/>
    </source>
</evidence>
<feature type="region of interest" description="Disordered" evidence="8">
    <location>
        <begin position="1"/>
        <end position="20"/>
    </location>
</feature>
<gene>
    <name evidence="10" type="primary">VWA8</name>
    <name evidence="10" type="ORF">HK100_010413</name>
</gene>
<dbReference type="FunFam" id="3.40.50.300:FF:000587">
    <property type="entry name" value="von Willebrand factor A domain containing 8"/>
    <property type="match status" value="1"/>
</dbReference>
<feature type="domain" description="ATPase dynein-related AAA" evidence="9">
    <location>
        <begin position="766"/>
        <end position="896"/>
    </location>
</feature>
<feature type="region of interest" description="Disordered" evidence="8">
    <location>
        <begin position="1421"/>
        <end position="1479"/>
    </location>
</feature>
<evidence type="ECO:0000256" key="8">
    <source>
        <dbReference type="SAM" id="MobiDB-lite"/>
    </source>
</evidence>
<dbReference type="EMBL" id="JADGJH010000574">
    <property type="protein sequence ID" value="KAJ3126154.1"/>
    <property type="molecule type" value="Genomic_DNA"/>
</dbReference>
<evidence type="ECO:0000256" key="5">
    <source>
        <dbReference type="ARBA" id="ARBA00023128"/>
    </source>
</evidence>
<dbReference type="Pfam" id="PF07728">
    <property type="entry name" value="AAA_5"/>
    <property type="match status" value="3"/>
</dbReference>
<evidence type="ECO:0000313" key="11">
    <source>
        <dbReference type="Proteomes" id="UP001211907"/>
    </source>
</evidence>
<keyword evidence="4" id="KW-0809">Transit peptide</keyword>
<reference evidence="10" key="1">
    <citation type="submission" date="2020-05" db="EMBL/GenBank/DDBJ databases">
        <title>Phylogenomic resolution of chytrid fungi.</title>
        <authorList>
            <person name="Stajich J.E."/>
            <person name="Amses K."/>
            <person name="Simmons R."/>
            <person name="Seto K."/>
            <person name="Myers J."/>
            <person name="Bonds A."/>
            <person name="Quandt C.A."/>
            <person name="Barry K."/>
            <person name="Liu P."/>
            <person name="Grigoriev I."/>
            <person name="Longcore J.E."/>
            <person name="James T.Y."/>
        </authorList>
    </citation>
    <scope>NUCLEOTIDE SEQUENCE</scope>
    <source>
        <strain evidence="10">JEL0513</strain>
    </source>
</reference>
<protein>
    <recommendedName>
        <fullName evidence="7">von Willebrand factor A domain-containing protein 8</fullName>
    </recommendedName>
</protein>
<feature type="compositionally biased region" description="Gly residues" evidence="8">
    <location>
        <begin position="1429"/>
        <end position="1469"/>
    </location>
</feature>
<feature type="domain" description="ATPase dynein-related AAA" evidence="9">
    <location>
        <begin position="82"/>
        <end position="245"/>
    </location>
</feature>
<dbReference type="PANTHER" id="PTHR21610:SF9">
    <property type="entry name" value="VON WILLEBRAND FACTOR A DOMAIN-CONTAINING PROTEIN 8"/>
    <property type="match status" value="1"/>
</dbReference>
<dbReference type="Proteomes" id="UP001211907">
    <property type="component" value="Unassembled WGS sequence"/>
</dbReference>
<proteinExistence type="predicted"/>
<evidence type="ECO:0000259" key="9">
    <source>
        <dbReference type="Pfam" id="PF07728"/>
    </source>
</evidence>
<organism evidence="10 11">
    <name type="scientific">Physocladia obscura</name>
    <dbReference type="NCBI Taxonomy" id="109957"/>
    <lineage>
        <taxon>Eukaryota</taxon>
        <taxon>Fungi</taxon>
        <taxon>Fungi incertae sedis</taxon>
        <taxon>Chytridiomycota</taxon>
        <taxon>Chytridiomycota incertae sedis</taxon>
        <taxon>Chytridiomycetes</taxon>
        <taxon>Chytridiales</taxon>
        <taxon>Chytriomycetaceae</taxon>
        <taxon>Physocladia</taxon>
    </lineage>
</organism>
<dbReference type="FunFam" id="3.40.50.300:FF:000663">
    <property type="entry name" value="von Willebrand factor A domain containing 8"/>
    <property type="match status" value="1"/>
</dbReference>
<evidence type="ECO:0000256" key="7">
    <source>
        <dbReference type="ARBA" id="ARBA00070377"/>
    </source>
</evidence>
<dbReference type="InterPro" id="IPR027417">
    <property type="entry name" value="P-loop_NTPase"/>
</dbReference>
<evidence type="ECO:0000313" key="10">
    <source>
        <dbReference type="EMBL" id="KAJ3126154.1"/>
    </source>
</evidence>
<dbReference type="InterPro" id="IPR011704">
    <property type="entry name" value="ATPase_dyneun-rel_AAA"/>
</dbReference>
<feature type="domain" description="ATPase dynein-related AAA" evidence="9">
    <location>
        <begin position="433"/>
        <end position="592"/>
    </location>
</feature>
<sequence>MDRLKQFQKHLGAESDNESEHKIVTKQVSKYRELSIGGVTVRVGDPQRYELVPMINDPFLTETQEILRHFRWIMQKDALGQDMFLLGPPGPLKRNIIQKYAQLANREIEYVALSKDMTDGDLKQRREIRSGTAFYTDQASVRAAIHGRILVLDGIEKAERNVLPIINNLLENREMALDDGRFLVHPKRFDSLAGNESSEEMRKWKLVRTSEKFVVVALGLPVPVEYIKTMKYEGHPLDPPLRSRFQARNINIPSYLSQVMRLSKIAPNVPSKILERLISVGTVLRSETTTANSSVSIPEFPSSLDFVARILNAIPACSPRALLDCIYPYILIEDVLEKEEKSLIETAYQRFDFGNFSPNSWLDSGFRVTDIQNDNMGKSNVRFTPVLKTTVANSHLVHVNSGILDSAEPEFFVKTEYHSSLLASVVLAHSVSDICIVGEKGVGKSALLRAAVRMLGYRTEYIPLYKDMSARDLLQRRSTNLQGDTIWESSALIKAAIEGSVAVLDQIEVAAEGVLSSIQSLIAEREVSLPDGTLLINPTRYEKLCKVITADEMWSRKILKVHESFRIIALARPKSQPTSRGTWLTPEILNLFMFVPMRTLSYDEEYNVIQSICPAIEEKLLNSLLGFANKLRLQKDESLRSLAAAMSTRQLIRCVRRLSLFPEDSLYDIILKAQLSQFLPSLTKESLERILFQSKIFKQSAASNSQEFKAEILLERGIEVLRIGNVCHPVSIDSNKLLIPDIVFYDNPKQTLILKEMLKDFILGEHILLIGNQGVGKNKLVDKLLQLLKLPREYIQLHRDTTIHSLTSTPTIVDGVLVYEDSPLVRAAKEGYILVVDEADKAPTHVTSVLKSLVEDGEMVLSDGRRLLYRNPVLQSENIIEVHKNFRMFVLANRPGFPFLGNDFYGEIGDIFATHCVGNPDKISELYMLKKYAPSVDEDILIKLIDSFNDLRHLVDEGLINYPYSTRELVSVVKHLENYRKEGLSRALGNVFDFDSYDNEVKELIITTLAKNGVHVGIQSDFTVELGAVVQLPNSELIETWIPATQKTLETCKVENLRFQLLGGWVLNFRDNFFGSDDSKTSNILQRINVRSSVFTEQIYAFKIPCNGDVLDACRPMGESNLFYALATNPITLYCIDGDHRKMQTLDLYEFFPLQKILGIHVVDTEGSTTLILQHLDQSTKMLQDSFLICDGVSWLLKALVVERTGIFSSNIEISEISSTRFDRFDYPISSQALNLATPFYSFGSFVKGLPETTTNRHESTASINHWPRKPRQGEDLVGNRFVNISNGYLYLTKSKQIATIIPWDNGKQEGVLEIVDPAANTVRSIRIPLLIPAYASSKPDQSWVTSIKSRRIISMVELTNGNLLTIDLTGMARVWQISSTEIASEMHEWRRLVGSLEISDLKIRYLGDFENNVYVDVEKSDELDGEENGNGFGKGEGQGEGGTGVGASGSGGQGEGGDASGLGVGSGGEPAADGRQSGTVDLSSFALRTANDIPKSVSDAQKVLHEMALKKRLEQLLMSEKDMKNISREIRELRAIIETTETKDKERVWLRNQSTGDVDDSKLIEGVTGERAIYKRRGEDTSVFQQKPKKLFLSFDLSASMMRFNGLDARLDRSLECALLIMESFKSFEHKFQYRISGHSGDGPNAEFVLERKYPKNEKDMFGILNKMSNHAKFCISGDTTIAAVETAIKEIAKEEADDYFVLILSDANITQYNIRPEELEKGESHLSAK</sequence>
<evidence type="ECO:0000256" key="2">
    <source>
        <dbReference type="ARBA" id="ARBA00022741"/>
    </source>
</evidence>
<name>A0AAD5XIV5_9FUNG</name>
<keyword evidence="3" id="KW-0067">ATP-binding</keyword>
<keyword evidence="5" id="KW-0496">Mitochondrion</keyword>
<keyword evidence="11" id="KW-1185">Reference proteome</keyword>
<keyword evidence="2" id="KW-0547">Nucleotide-binding</keyword>
<dbReference type="SUPFAM" id="SSF52540">
    <property type="entry name" value="P-loop containing nucleoside triphosphate hydrolases"/>
    <property type="match status" value="3"/>
</dbReference>
<comment type="function">
    <text evidence="6">Exhibits ATPase activity in vitro.</text>
</comment>
<dbReference type="GO" id="GO:0005524">
    <property type="term" value="F:ATP binding"/>
    <property type="evidence" value="ECO:0007669"/>
    <property type="project" value="UniProtKB-KW"/>
</dbReference>
<accession>A0AAD5XIV5</accession>
<evidence type="ECO:0000256" key="1">
    <source>
        <dbReference type="ARBA" id="ARBA00004173"/>
    </source>
</evidence>
<dbReference type="PANTHER" id="PTHR21610">
    <property type="entry name" value="VON WILLEBRAND FACTOR A DOMAIN-CONTAINING PROTEIN 8"/>
    <property type="match status" value="1"/>
</dbReference>
<comment type="subcellular location">
    <subcellularLocation>
        <location evidence="1">Mitochondrion</location>
    </subcellularLocation>
</comment>
<comment type="caution">
    <text evidence="10">The sequence shown here is derived from an EMBL/GenBank/DDBJ whole genome shotgun (WGS) entry which is preliminary data.</text>
</comment>
<dbReference type="Gene3D" id="3.40.50.300">
    <property type="entry name" value="P-loop containing nucleotide triphosphate hydrolases"/>
    <property type="match status" value="3"/>
</dbReference>